<keyword evidence="1" id="KW-0732">Signal</keyword>
<dbReference type="OrthoDB" id="9814399at2"/>
<reference evidence="3 4" key="1">
    <citation type="submission" date="2018-01" db="EMBL/GenBank/DDBJ databases">
        <title>A novel member of the phylum Bacteroidetes isolated from glacier ice.</title>
        <authorList>
            <person name="Liu Q."/>
            <person name="Xin Y.-H."/>
        </authorList>
    </citation>
    <scope>NUCLEOTIDE SEQUENCE [LARGE SCALE GENOMIC DNA]</scope>
    <source>
        <strain evidence="3 4">RB1R16</strain>
    </source>
</reference>
<feature type="domain" description="DUF2147" evidence="2">
    <location>
        <begin position="34"/>
        <end position="147"/>
    </location>
</feature>
<dbReference type="PANTHER" id="PTHR36919">
    <property type="entry name" value="BLR1215 PROTEIN"/>
    <property type="match status" value="1"/>
</dbReference>
<sequence>MPVKQTLIFLSFFLLSLVAKITATAQAADQIERTWYNERLTAKIQVYKGTDGKFFGKVVWLKYPLMADGRPKINGYSPHPEQRNDPIIGLLILRNFKKVGKVTYEGGTVYDPENGKTYDCNLTYKGNKLLVRGYVGFSMFGKTTTWTLAE</sequence>
<proteinExistence type="predicted"/>
<evidence type="ECO:0000313" key="3">
    <source>
        <dbReference type="EMBL" id="PQJ12424.1"/>
    </source>
</evidence>
<dbReference type="PANTHER" id="PTHR36919:SF2">
    <property type="entry name" value="BLL6627 PROTEIN"/>
    <property type="match status" value="1"/>
</dbReference>
<dbReference type="RefSeq" id="WP_105037308.1">
    <property type="nucleotide sequence ID" value="NZ_PPSL01000001.1"/>
</dbReference>
<keyword evidence="4" id="KW-1185">Reference proteome</keyword>
<organism evidence="3 4">
    <name type="scientific">Flavipsychrobacter stenotrophus</name>
    <dbReference type="NCBI Taxonomy" id="2077091"/>
    <lineage>
        <taxon>Bacteria</taxon>
        <taxon>Pseudomonadati</taxon>
        <taxon>Bacteroidota</taxon>
        <taxon>Chitinophagia</taxon>
        <taxon>Chitinophagales</taxon>
        <taxon>Chitinophagaceae</taxon>
        <taxon>Flavipsychrobacter</taxon>
    </lineage>
</organism>
<dbReference type="Pfam" id="PF09917">
    <property type="entry name" value="DUF2147"/>
    <property type="match status" value="1"/>
</dbReference>
<accession>A0A2S7T0E2</accession>
<evidence type="ECO:0000256" key="1">
    <source>
        <dbReference type="SAM" id="SignalP"/>
    </source>
</evidence>
<dbReference type="EMBL" id="PPSL01000001">
    <property type="protein sequence ID" value="PQJ12424.1"/>
    <property type="molecule type" value="Genomic_DNA"/>
</dbReference>
<dbReference type="AlphaFoldDB" id="A0A2S7T0E2"/>
<dbReference type="Proteomes" id="UP000239872">
    <property type="component" value="Unassembled WGS sequence"/>
</dbReference>
<comment type="caution">
    <text evidence="3">The sequence shown here is derived from an EMBL/GenBank/DDBJ whole genome shotgun (WGS) entry which is preliminary data.</text>
</comment>
<gene>
    <name evidence="3" type="ORF">CJD36_001345</name>
</gene>
<protein>
    <submittedName>
        <fullName evidence="3">DUF2147 domain-containing protein</fullName>
    </submittedName>
</protein>
<feature type="chain" id="PRO_5015466123" evidence="1">
    <location>
        <begin position="28"/>
        <end position="150"/>
    </location>
</feature>
<dbReference type="Gene3D" id="2.40.128.520">
    <property type="match status" value="1"/>
</dbReference>
<evidence type="ECO:0000259" key="2">
    <source>
        <dbReference type="Pfam" id="PF09917"/>
    </source>
</evidence>
<name>A0A2S7T0E2_9BACT</name>
<feature type="signal peptide" evidence="1">
    <location>
        <begin position="1"/>
        <end position="27"/>
    </location>
</feature>
<dbReference type="InterPro" id="IPR019223">
    <property type="entry name" value="DUF2147"/>
</dbReference>
<evidence type="ECO:0000313" key="4">
    <source>
        <dbReference type="Proteomes" id="UP000239872"/>
    </source>
</evidence>